<dbReference type="PROSITE" id="PS00447">
    <property type="entry name" value="DNA_POLYMERASE_A"/>
    <property type="match status" value="1"/>
</dbReference>
<comment type="caution">
    <text evidence="16">The sequence shown here is derived from an EMBL/GenBank/DDBJ whole genome shotgun (WGS) entry which is preliminary data.</text>
</comment>
<dbReference type="NCBIfam" id="NF004397">
    <property type="entry name" value="PRK05755.1"/>
    <property type="match status" value="1"/>
</dbReference>
<dbReference type="AlphaFoldDB" id="A0AA42DR35"/>
<dbReference type="InterPro" id="IPR029060">
    <property type="entry name" value="PIN-like_dom_sf"/>
</dbReference>
<dbReference type="Pfam" id="PF00476">
    <property type="entry name" value="DNA_pol_A"/>
    <property type="match status" value="1"/>
</dbReference>
<dbReference type="PANTHER" id="PTHR10133:SF27">
    <property type="entry name" value="DNA POLYMERASE NU"/>
    <property type="match status" value="1"/>
</dbReference>
<keyword evidence="17" id="KW-1185">Reference proteome</keyword>
<dbReference type="CDD" id="cd08637">
    <property type="entry name" value="DNA_pol_A_pol_I_C"/>
    <property type="match status" value="1"/>
</dbReference>
<dbReference type="Proteomes" id="UP001169242">
    <property type="component" value="Unassembled WGS sequence"/>
</dbReference>
<dbReference type="InterPro" id="IPR018320">
    <property type="entry name" value="DNA_polymerase_1"/>
</dbReference>
<dbReference type="CDD" id="cd09859">
    <property type="entry name" value="PIN_53EXO"/>
    <property type="match status" value="1"/>
</dbReference>
<dbReference type="EC" id="2.7.7.7" evidence="2 12"/>
<protein>
    <recommendedName>
        <fullName evidence="3 12">DNA polymerase I</fullName>
        <ecNumber evidence="2 12">2.7.7.7</ecNumber>
    </recommendedName>
</protein>
<dbReference type="SMART" id="SM00482">
    <property type="entry name" value="POLAc"/>
    <property type="match status" value="1"/>
</dbReference>
<dbReference type="PANTHER" id="PTHR10133">
    <property type="entry name" value="DNA POLYMERASE I"/>
    <property type="match status" value="1"/>
</dbReference>
<evidence type="ECO:0000256" key="7">
    <source>
        <dbReference type="ARBA" id="ARBA00022763"/>
    </source>
</evidence>
<dbReference type="FunFam" id="1.10.150.20:FF:000002">
    <property type="entry name" value="DNA polymerase I"/>
    <property type="match status" value="1"/>
</dbReference>
<dbReference type="NCBIfam" id="TIGR00593">
    <property type="entry name" value="pola"/>
    <property type="match status" value="1"/>
</dbReference>
<keyword evidence="8 13" id="KW-0239">DNA-directed DNA polymerase</keyword>
<keyword evidence="13" id="KW-0378">Hydrolase</keyword>
<dbReference type="Gene3D" id="1.20.1060.10">
    <property type="entry name" value="Taq DNA Polymerase, Chain T, domain 4"/>
    <property type="match status" value="1"/>
</dbReference>
<evidence type="ECO:0000256" key="1">
    <source>
        <dbReference type="ARBA" id="ARBA00007705"/>
    </source>
</evidence>
<organism evidence="16 17">
    <name type="scientific">Holtiella tumoricola</name>
    <dbReference type="NCBI Taxonomy" id="3018743"/>
    <lineage>
        <taxon>Bacteria</taxon>
        <taxon>Bacillati</taxon>
        <taxon>Bacillota</taxon>
        <taxon>Clostridia</taxon>
        <taxon>Lachnospirales</taxon>
        <taxon>Cellulosilyticaceae</taxon>
        <taxon>Holtiella</taxon>
    </lineage>
</organism>
<dbReference type="PRINTS" id="PR00868">
    <property type="entry name" value="DNAPOLI"/>
</dbReference>
<feature type="domain" description="DNA-directed DNA polymerase family A palm" evidence="15">
    <location>
        <begin position="632"/>
        <end position="839"/>
    </location>
</feature>
<dbReference type="InterPro" id="IPR019760">
    <property type="entry name" value="DNA-dir_DNA_pol_A_CS"/>
</dbReference>
<evidence type="ECO:0000313" key="16">
    <source>
        <dbReference type="EMBL" id="MDA3733690.1"/>
    </source>
</evidence>
<dbReference type="InterPro" id="IPR020046">
    <property type="entry name" value="5-3_exonucl_a-hlix_arch_N"/>
</dbReference>
<evidence type="ECO:0000256" key="9">
    <source>
        <dbReference type="ARBA" id="ARBA00023125"/>
    </source>
</evidence>
<sequence length="875" mass="98979">MNKKILLFDGLSIANRAFYGIPLLTNKEGRYTNAVYGFLNIMLSIIEKEKPDLVGVAFDVSAPTFRHIQCEDYKGTRKGMPQELREQIPLLKTVLRAMNIHMMEKEGFEADDLLGTLAKSGERDGYRMVVVSGDRDLLQITSETIELKIPKTKQQGTEIESYYAKDVEAKYEVTPLEFIDVKGLMGDASDNIKGVPGVGEKTAVKLIKTYGSIENLYEHIDEITQKKLKENLVTYKDQALESKMLATIVCDVPLEYTWDEFNLDLTLTEEAEELMKNLEFKKIIARLPRASANKPVEQVEVHTFNGLEEVTGGQVCAMTYAYEADTLELGLAFNSKVGRLSFNLTNTEEVQTLQNFFGNEEGLKVIHDSKQLRHILYPYHIEIKGQVFDTFIAAYLIEPTNETYEISEIADRFLGVQNVESTEGLLGKGKSMKAWLTLEDEVRIKFLTERAHVLDAAYAVLKKEIEDNQMEELFYNIEMPLVKVLFDMEVEGIKVDVEKLKAYGKELDALIENVAEKVYAAAGEAFNINSPKQLGVILFEKMDIPAVKKTKTGYSTAAEVLEKLKDGYPIVEDILAYRQYTKLKSTYVDGLLSVMTDEHKIHSSFNQTITATGRISSTEPNLQNIPIKLEMGKRIRELFIPSSEDYIFLDADYSQIELRVLASLADDQKLINAFNQNIDIHTLTASEVFHVPFEEVTPLERSNAKAVNFGIVYGIGAFSLSEDLKITQKEAAAYIEGYFEKYPKIKDYLDGCVSFARDHGYVQTIFNRKRDIPEINAKNFNLREFGKRKAMNTPIQGTAADIIKLAMVNVHRALQEEGLRSKVILTVHDELLLEVYKPEQEQVAKLLKEKMEQAVDLKVTLSVDVHSGSNWLAAK</sequence>
<dbReference type="FunFam" id="1.20.1060.10:FF:000001">
    <property type="entry name" value="DNA polymerase I"/>
    <property type="match status" value="1"/>
</dbReference>
<dbReference type="GO" id="GO:0008409">
    <property type="term" value="F:5'-3' exonuclease activity"/>
    <property type="evidence" value="ECO:0007669"/>
    <property type="project" value="UniProtKB-UniRule"/>
</dbReference>
<dbReference type="EMBL" id="JAQIFT010000068">
    <property type="protein sequence ID" value="MDA3733690.1"/>
    <property type="molecule type" value="Genomic_DNA"/>
</dbReference>
<dbReference type="SUPFAM" id="SSF88723">
    <property type="entry name" value="PIN domain-like"/>
    <property type="match status" value="1"/>
</dbReference>
<dbReference type="InterPro" id="IPR002298">
    <property type="entry name" value="DNA_polymerase_A"/>
</dbReference>
<dbReference type="SMART" id="SM00279">
    <property type="entry name" value="HhH2"/>
    <property type="match status" value="1"/>
</dbReference>
<dbReference type="InterPro" id="IPR054690">
    <property type="entry name" value="DNA_polI_exonuclease"/>
</dbReference>
<dbReference type="InterPro" id="IPR036279">
    <property type="entry name" value="5-3_exonuclease_C_sf"/>
</dbReference>
<comment type="catalytic activity">
    <reaction evidence="11 13">
        <text>DNA(n) + a 2'-deoxyribonucleoside 5'-triphosphate = DNA(n+1) + diphosphate</text>
        <dbReference type="Rhea" id="RHEA:22508"/>
        <dbReference type="Rhea" id="RHEA-COMP:17339"/>
        <dbReference type="Rhea" id="RHEA-COMP:17340"/>
        <dbReference type="ChEBI" id="CHEBI:33019"/>
        <dbReference type="ChEBI" id="CHEBI:61560"/>
        <dbReference type="ChEBI" id="CHEBI:173112"/>
        <dbReference type="EC" id="2.7.7.7"/>
    </reaction>
</comment>
<accession>A0AA42DR35</accession>
<dbReference type="FunFam" id="1.10.150.20:FF:000003">
    <property type="entry name" value="DNA polymerase I"/>
    <property type="match status" value="1"/>
</dbReference>
<dbReference type="GO" id="GO:0006302">
    <property type="term" value="P:double-strand break repair"/>
    <property type="evidence" value="ECO:0007669"/>
    <property type="project" value="TreeGrafter"/>
</dbReference>
<dbReference type="InterPro" id="IPR001098">
    <property type="entry name" value="DNA-dir_DNA_pol_A_palm_dom"/>
</dbReference>
<name>A0AA42DR35_9FIRM</name>
<evidence type="ECO:0000256" key="3">
    <source>
        <dbReference type="ARBA" id="ARBA00020311"/>
    </source>
</evidence>
<comment type="similarity">
    <text evidence="1 13">Belongs to the DNA polymerase type-A family.</text>
</comment>
<evidence type="ECO:0000256" key="6">
    <source>
        <dbReference type="ARBA" id="ARBA00022705"/>
    </source>
</evidence>
<dbReference type="GO" id="GO:0006261">
    <property type="term" value="P:DNA-templated DNA replication"/>
    <property type="evidence" value="ECO:0007669"/>
    <property type="project" value="UniProtKB-UniRule"/>
</dbReference>
<reference evidence="16" key="1">
    <citation type="journal article" date="2023" name="Int. J. Syst. Evol. Microbiol.">
        <title>&lt;i&gt;Holtiella tumoricola&lt;/i&gt; gen. nov. sp. nov., isolated from a human clinical sample.</title>
        <authorList>
            <person name="Allen-Vercoe E."/>
            <person name="Daigneault M.C."/>
            <person name="Vancuren S.J."/>
            <person name="Cochrane K."/>
            <person name="O'Neal L.L."/>
            <person name="Sankaranarayanan K."/>
            <person name="Lawson P.A."/>
        </authorList>
    </citation>
    <scope>NUCLEOTIDE SEQUENCE</scope>
    <source>
        <strain evidence="16">CC70A</strain>
    </source>
</reference>
<keyword evidence="4 13" id="KW-0808">Transferase</keyword>
<comment type="subunit">
    <text evidence="13">Single-chain monomer with multiple functions.</text>
</comment>
<evidence type="ECO:0000256" key="5">
    <source>
        <dbReference type="ARBA" id="ARBA00022695"/>
    </source>
</evidence>
<dbReference type="GO" id="GO:0003887">
    <property type="term" value="F:DNA-directed DNA polymerase activity"/>
    <property type="evidence" value="ECO:0007669"/>
    <property type="project" value="UniProtKB-UniRule"/>
</dbReference>
<evidence type="ECO:0000256" key="12">
    <source>
        <dbReference type="NCBIfam" id="TIGR00593"/>
    </source>
</evidence>
<dbReference type="InterPro" id="IPR008918">
    <property type="entry name" value="HhH2"/>
</dbReference>
<dbReference type="Pfam" id="PF22619">
    <property type="entry name" value="DNA_polI_exo1"/>
    <property type="match status" value="1"/>
</dbReference>
<evidence type="ECO:0000256" key="11">
    <source>
        <dbReference type="ARBA" id="ARBA00049244"/>
    </source>
</evidence>
<dbReference type="SMART" id="SM00475">
    <property type="entry name" value="53EXOc"/>
    <property type="match status" value="1"/>
</dbReference>
<dbReference type="GO" id="GO:0003677">
    <property type="term" value="F:DNA binding"/>
    <property type="evidence" value="ECO:0007669"/>
    <property type="project" value="UniProtKB-UniRule"/>
</dbReference>
<evidence type="ECO:0000259" key="14">
    <source>
        <dbReference type="SMART" id="SM00475"/>
    </source>
</evidence>
<gene>
    <name evidence="13 16" type="primary">polA</name>
    <name evidence="16" type="ORF">PBV87_19655</name>
</gene>
<dbReference type="InterPro" id="IPR002421">
    <property type="entry name" value="5-3_exonuclease"/>
</dbReference>
<dbReference type="InterPro" id="IPR020045">
    <property type="entry name" value="DNA_polI_H3TH"/>
</dbReference>
<dbReference type="SUPFAM" id="SSF47807">
    <property type="entry name" value="5' to 3' exonuclease, C-terminal subdomain"/>
    <property type="match status" value="1"/>
</dbReference>
<dbReference type="Gene3D" id="3.30.70.370">
    <property type="match status" value="1"/>
</dbReference>
<dbReference type="RefSeq" id="WP_271013451.1">
    <property type="nucleotide sequence ID" value="NZ_JAQIFT010000068.1"/>
</dbReference>
<dbReference type="Gene3D" id="1.10.150.20">
    <property type="entry name" value="5' to 3' exonuclease, C-terminal subdomain"/>
    <property type="match status" value="2"/>
</dbReference>
<evidence type="ECO:0000259" key="15">
    <source>
        <dbReference type="SMART" id="SM00482"/>
    </source>
</evidence>
<dbReference type="Gene3D" id="3.40.50.1010">
    <property type="entry name" value="5'-nuclease"/>
    <property type="match status" value="1"/>
</dbReference>
<evidence type="ECO:0000256" key="2">
    <source>
        <dbReference type="ARBA" id="ARBA00012417"/>
    </source>
</evidence>
<dbReference type="SUPFAM" id="SSF53098">
    <property type="entry name" value="Ribonuclease H-like"/>
    <property type="match status" value="1"/>
</dbReference>
<evidence type="ECO:0000256" key="10">
    <source>
        <dbReference type="ARBA" id="ARBA00023204"/>
    </source>
</evidence>
<dbReference type="InterPro" id="IPR036397">
    <property type="entry name" value="RNaseH_sf"/>
</dbReference>
<keyword evidence="5 13" id="KW-0548">Nucleotidyltransferase</keyword>
<evidence type="ECO:0000256" key="13">
    <source>
        <dbReference type="RuleBase" id="RU004460"/>
    </source>
</evidence>
<dbReference type="CDD" id="cd09898">
    <property type="entry name" value="H3TH_53EXO"/>
    <property type="match status" value="1"/>
</dbReference>
<evidence type="ECO:0000313" key="17">
    <source>
        <dbReference type="Proteomes" id="UP001169242"/>
    </source>
</evidence>
<keyword evidence="9 13" id="KW-0238">DNA-binding</keyword>
<dbReference type="Pfam" id="PF01367">
    <property type="entry name" value="5_3_exonuc"/>
    <property type="match status" value="1"/>
</dbReference>
<comment type="function">
    <text evidence="13">In addition to polymerase activity, this DNA polymerase exhibits 5'-3' exonuclease activity.</text>
</comment>
<keyword evidence="13" id="KW-0540">Nuclease</keyword>
<dbReference type="Pfam" id="PF02739">
    <property type="entry name" value="5_3_exonuc_N"/>
    <property type="match status" value="1"/>
</dbReference>
<keyword evidence="6 13" id="KW-0235">DNA replication</keyword>
<keyword evidence="13" id="KW-0269">Exonuclease</keyword>
<keyword evidence="10 13" id="KW-0234">DNA repair</keyword>
<dbReference type="InterPro" id="IPR012337">
    <property type="entry name" value="RNaseH-like_sf"/>
</dbReference>
<dbReference type="SUPFAM" id="SSF56672">
    <property type="entry name" value="DNA/RNA polymerases"/>
    <property type="match status" value="1"/>
</dbReference>
<dbReference type="InterPro" id="IPR043502">
    <property type="entry name" value="DNA/RNA_pol_sf"/>
</dbReference>
<dbReference type="Gene3D" id="3.30.420.10">
    <property type="entry name" value="Ribonuclease H-like superfamily/Ribonuclease H"/>
    <property type="match status" value="1"/>
</dbReference>
<proteinExistence type="inferred from homology"/>
<evidence type="ECO:0000256" key="4">
    <source>
        <dbReference type="ARBA" id="ARBA00022679"/>
    </source>
</evidence>
<evidence type="ECO:0000256" key="8">
    <source>
        <dbReference type="ARBA" id="ARBA00022932"/>
    </source>
</evidence>
<dbReference type="CDD" id="cd06140">
    <property type="entry name" value="DNA_polA_I_Bacillus_like_exo"/>
    <property type="match status" value="1"/>
</dbReference>
<feature type="domain" description="5'-3' exonuclease" evidence="14">
    <location>
        <begin position="3"/>
        <end position="264"/>
    </location>
</feature>
<keyword evidence="7 13" id="KW-0227">DNA damage</keyword>